<feature type="domain" description="SLH" evidence="4">
    <location>
        <begin position="652"/>
        <end position="707"/>
    </location>
</feature>
<keyword evidence="1" id="KW-0677">Repeat</keyword>
<proteinExistence type="predicted"/>
<dbReference type="Pfam" id="PF00395">
    <property type="entry name" value="SLH"/>
    <property type="match status" value="1"/>
</dbReference>
<feature type="region of interest" description="Disordered" evidence="2">
    <location>
        <begin position="259"/>
        <end position="286"/>
    </location>
</feature>
<dbReference type="Proteomes" id="UP000824208">
    <property type="component" value="Unassembled WGS sequence"/>
</dbReference>
<gene>
    <name evidence="5" type="ORF">H9714_05135</name>
</gene>
<comment type="caution">
    <text evidence="5">The sequence shown here is derived from an EMBL/GenBank/DDBJ whole genome shotgun (WGS) entry which is preliminary data.</text>
</comment>
<sequence>MKRLLGVLLSLSLLCSCTLSVSAAQAGAADERLTQVTLQVKETLGIGDEFDEFYGNLEESYQPYWSLSWTSESASVNVTAGEDGKVYSYSRSSWEDEPSGSGALPSLPAVSREDAAQTARDFVERVLTAGESVSWDEPTYRIGSAWYNFSGTLLFNGLPTPFTFSVDVSAWDGSVRSFYRSDEGVPVLGDIPSSQPGADLSAAGALLKDTISLRLEYVQDEEGSPAVLRYLPDGRDEYYVDAQTGELVNLTELYEQVGTAAGGGSSSNGATSGESSADTGLSEAEQEGIAQLEGVQSREALDGLLREEDALGLSGAELSSFAYDVDPESGEVSARLRYTRSLDEGFWRRTVTVDARTGDILSVSSSRPWDEEEKPRVTSQAARETAERFLNAHFGAEMADCALYDREETASTSYSFRYARQVNGYFFPDQSLRAEVDPQDGTISYLYRQGWDEDVTFDSAEGVISPEAALDAYFDAHTVTLAYQLVPVALDPSAPEAAPLLAYGVSYCYELKLAYLLKIDDPIRGVDAKTGAPVSWPAGRSAITYDDLDSCWGAQQAQALAGYGVGWLGGSLRPYDALTQRDLLALLLSVQGSPFDPQADHADDLYQRAYRSGFLTPEERQDGKVLTRLEMVEMVLDAAGYGPMARLEGIYRCDYTDAAEIPADSLGYAALAQGLGLVAGDDMGRFAPGRNATRVEALSLLYQYMNR</sequence>
<evidence type="ECO:0000256" key="3">
    <source>
        <dbReference type="SAM" id="SignalP"/>
    </source>
</evidence>
<dbReference type="AlphaFoldDB" id="A0A9D2M9Y3"/>
<dbReference type="Pfam" id="PF16244">
    <property type="entry name" value="DUF4901"/>
    <property type="match status" value="2"/>
</dbReference>
<feature type="chain" id="PRO_5039203990" evidence="3">
    <location>
        <begin position="24"/>
        <end position="707"/>
    </location>
</feature>
<feature type="compositionally biased region" description="Low complexity" evidence="2">
    <location>
        <begin position="267"/>
        <end position="277"/>
    </location>
</feature>
<accession>A0A9D2M9Y3</accession>
<evidence type="ECO:0000259" key="4">
    <source>
        <dbReference type="PROSITE" id="PS51272"/>
    </source>
</evidence>
<dbReference type="PROSITE" id="PS51257">
    <property type="entry name" value="PROKAR_LIPOPROTEIN"/>
    <property type="match status" value="1"/>
</dbReference>
<evidence type="ECO:0000256" key="1">
    <source>
        <dbReference type="ARBA" id="ARBA00022737"/>
    </source>
</evidence>
<reference evidence="5" key="2">
    <citation type="submission" date="2021-04" db="EMBL/GenBank/DDBJ databases">
        <authorList>
            <person name="Gilroy R."/>
        </authorList>
    </citation>
    <scope>NUCLEOTIDE SEQUENCE</scope>
    <source>
        <strain evidence="5">CHK189-11263</strain>
    </source>
</reference>
<name>A0A9D2M9Y3_9FIRM</name>
<dbReference type="PROSITE" id="PS51272">
    <property type="entry name" value="SLH"/>
    <property type="match status" value="1"/>
</dbReference>
<reference evidence="5" key="1">
    <citation type="journal article" date="2021" name="PeerJ">
        <title>Extensive microbial diversity within the chicken gut microbiome revealed by metagenomics and culture.</title>
        <authorList>
            <person name="Gilroy R."/>
            <person name="Ravi A."/>
            <person name="Getino M."/>
            <person name="Pursley I."/>
            <person name="Horton D.L."/>
            <person name="Alikhan N.F."/>
            <person name="Baker D."/>
            <person name="Gharbi K."/>
            <person name="Hall N."/>
            <person name="Watson M."/>
            <person name="Adriaenssens E.M."/>
            <person name="Foster-Nyarko E."/>
            <person name="Jarju S."/>
            <person name="Secka A."/>
            <person name="Antonio M."/>
            <person name="Oren A."/>
            <person name="Chaudhuri R.R."/>
            <person name="La Ragione R."/>
            <person name="Hildebrand F."/>
            <person name="Pallen M.J."/>
        </authorList>
    </citation>
    <scope>NUCLEOTIDE SEQUENCE</scope>
    <source>
        <strain evidence="5">CHK189-11263</strain>
    </source>
</reference>
<organism evidence="5 6">
    <name type="scientific">Candidatus Flavonifractor intestinipullorum</name>
    <dbReference type="NCBI Taxonomy" id="2838587"/>
    <lineage>
        <taxon>Bacteria</taxon>
        <taxon>Bacillati</taxon>
        <taxon>Bacillota</taxon>
        <taxon>Clostridia</taxon>
        <taxon>Eubacteriales</taxon>
        <taxon>Oscillospiraceae</taxon>
        <taxon>Flavonifractor</taxon>
    </lineage>
</organism>
<feature type="signal peptide" evidence="3">
    <location>
        <begin position="1"/>
        <end position="23"/>
    </location>
</feature>
<evidence type="ECO:0000256" key="2">
    <source>
        <dbReference type="SAM" id="MobiDB-lite"/>
    </source>
</evidence>
<dbReference type="InterPro" id="IPR001119">
    <property type="entry name" value="SLH_dom"/>
</dbReference>
<evidence type="ECO:0000313" key="6">
    <source>
        <dbReference type="Proteomes" id="UP000824208"/>
    </source>
</evidence>
<dbReference type="InterPro" id="IPR032599">
    <property type="entry name" value="YcdB/YcdC_rep_domain"/>
</dbReference>
<protein>
    <submittedName>
        <fullName evidence="5">S-layer homology domain-containing protein</fullName>
    </submittedName>
</protein>
<dbReference type="EMBL" id="DWYC01000051">
    <property type="protein sequence ID" value="HJB56920.1"/>
    <property type="molecule type" value="Genomic_DNA"/>
</dbReference>
<evidence type="ECO:0000313" key="5">
    <source>
        <dbReference type="EMBL" id="HJB56920.1"/>
    </source>
</evidence>
<keyword evidence="3" id="KW-0732">Signal</keyword>